<accession>A0AAD2GBH8</accession>
<feature type="region of interest" description="Disordered" evidence="1">
    <location>
        <begin position="241"/>
        <end position="263"/>
    </location>
</feature>
<comment type="caution">
    <text evidence="2">The sequence shown here is derived from an EMBL/GenBank/DDBJ whole genome shotgun (WGS) entry which is preliminary data.</text>
</comment>
<feature type="compositionally biased region" description="Polar residues" evidence="1">
    <location>
        <begin position="246"/>
        <end position="263"/>
    </location>
</feature>
<feature type="region of interest" description="Disordered" evidence="1">
    <location>
        <begin position="639"/>
        <end position="699"/>
    </location>
</feature>
<reference evidence="2" key="1">
    <citation type="submission" date="2023-08" db="EMBL/GenBank/DDBJ databases">
        <authorList>
            <person name="Audoor S."/>
            <person name="Bilcke G."/>
        </authorList>
    </citation>
    <scope>NUCLEOTIDE SEQUENCE</scope>
</reference>
<feature type="compositionally biased region" description="Polar residues" evidence="1">
    <location>
        <begin position="656"/>
        <end position="676"/>
    </location>
</feature>
<proteinExistence type="predicted"/>
<evidence type="ECO:0000313" key="2">
    <source>
        <dbReference type="EMBL" id="CAJ1968615.1"/>
    </source>
</evidence>
<dbReference type="AlphaFoldDB" id="A0AAD2GBH8"/>
<keyword evidence="3" id="KW-1185">Reference proteome</keyword>
<protein>
    <submittedName>
        <fullName evidence="2">Uncharacterized protein</fullName>
    </submittedName>
</protein>
<name>A0AAD2GBH8_9STRA</name>
<sequence length="699" mass="79136">MNGGTTLNINARKDGKLDPELAKKIDRWLISFRRLDPRYKILKFFNQVASEGADDFVDDDTGDEGITDWELGGGEEEMPDKRESVLVRLKKKIGNLFDKSSILTVWRPCSNDAMRKMMEGTGVGKGLDIKGKSAKKGILSAFVPFLQISEEMDKAKIMPIAYSSRLRVYYHSEAARKEVVKRMRNFAKFHEDSEDLDLASASDQIEEMEMLDKFAPESYGIELGMRLFWTAVVVAQNITRTDDSTDGTATGRASSPGFQDANNDTLKKATKAAASNPNSSAPIPVLLQYDKEKAMRPQTLLIAYEENGNVIPVVSDFDCFLLGWRREALWFGCNLPREQEDLMMWEVDKIEEVLSDCHMSPDPWTIRWLDIKKDAHQAGINFDSPPYGYGDPKSYGIMEKAASRMKDTGAVRHGSECFNYGFPQEIDEDFLLVSDTLDGVPWRYLDVEQLQSLLIEKLQEGFVFPLNPKWILCDPGWKDVYDTLMQSDALYADTCRDVWYPTSLGIRQRIETICQKHPRGFQRASGKVSFIASKGYSPLRQALDGGAEMSGNAYFELAELELENYYSRKNTLSRQIALATEPDESEEKDDDKASASRAKRLELYRRDKKELVKMRKEAEDIIELKNSGHISEVIDREVTAGRMPGIQSERPAAKPRSSNLKGRQPNHSTRSPNRPSKSPLGRGKAKLLGFLRTHKEDEE</sequence>
<evidence type="ECO:0000256" key="1">
    <source>
        <dbReference type="SAM" id="MobiDB-lite"/>
    </source>
</evidence>
<dbReference type="EMBL" id="CAKOGP040002391">
    <property type="protein sequence ID" value="CAJ1968615.1"/>
    <property type="molecule type" value="Genomic_DNA"/>
</dbReference>
<organism evidence="2 3">
    <name type="scientific">Cylindrotheca closterium</name>
    <dbReference type="NCBI Taxonomy" id="2856"/>
    <lineage>
        <taxon>Eukaryota</taxon>
        <taxon>Sar</taxon>
        <taxon>Stramenopiles</taxon>
        <taxon>Ochrophyta</taxon>
        <taxon>Bacillariophyta</taxon>
        <taxon>Bacillariophyceae</taxon>
        <taxon>Bacillariophycidae</taxon>
        <taxon>Bacillariales</taxon>
        <taxon>Bacillariaceae</taxon>
        <taxon>Cylindrotheca</taxon>
    </lineage>
</organism>
<evidence type="ECO:0000313" key="3">
    <source>
        <dbReference type="Proteomes" id="UP001295423"/>
    </source>
</evidence>
<gene>
    <name evidence="2" type="ORF">CYCCA115_LOCUS23323</name>
</gene>
<dbReference type="Proteomes" id="UP001295423">
    <property type="component" value="Unassembled WGS sequence"/>
</dbReference>